<reference evidence="3" key="1">
    <citation type="journal article" date="2020" name="Stud. Mycol.">
        <title>101 Dothideomycetes genomes: a test case for predicting lifestyles and emergence of pathogens.</title>
        <authorList>
            <person name="Haridas S."/>
            <person name="Albert R."/>
            <person name="Binder M."/>
            <person name="Bloem J."/>
            <person name="Labutti K."/>
            <person name="Salamov A."/>
            <person name="Andreopoulos B."/>
            <person name="Baker S."/>
            <person name="Barry K."/>
            <person name="Bills G."/>
            <person name="Bluhm B."/>
            <person name="Cannon C."/>
            <person name="Castanera R."/>
            <person name="Culley D."/>
            <person name="Daum C."/>
            <person name="Ezra D."/>
            <person name="Gonzalez J."/>
            <person name="Henrissat B."/>
            <person name="Kuo A."/>
            <person name="Liang C."/>
            <person name="Lipzen A."/>
            <person name="Lutzoni F."/>
            <person name="Magnuson J."/>
            <person name="Mondo S."/>
            <person name="Nolan M."/>
            <person name="Ohm R."/>
            <person name="Pangilinan J."/>
            <person name="Park H.-J."/>
            <person name="Ramirez L."/>
            <person name="Alfaro M."/>
            <person name="Sun H."/>
            <person name="Tritt A."/>
            <person name="Yoshinaga Y."/>
            <person name="Zwiers L.-H."/>
            <person name="Turgeon B."/>
            <person name="Goodwin S."/>
            <person name="Spatafora J."/>
            <person name="Crous P."/>
            <person name="Grigoriev I."/>
        </authorList>
    </citation>
    <scope>NUCLEOTIDE SEQUENCE</scope>
    <source>
        <strain evidence="3">CBS 109.77</strain>
    </source>
</reference>
<sequence>MANTCDSYVSATALKSPVTATQASFSRKKEKNLKKASPHGTNFENATKTPANDRRSTSGDPGDSSYHTDLHKSSNPTRPVAQVQQKLGIKDEWSTEQSLRPSSVFSGSQRCDSATLRHPTPLEDPEQPSMPPFTYPNGAEAFLPPVLSSPSQVGLRASVESFERRANSSASASRRPHTSTTTPANESNRLLFITGNTPAELKSKKNMTKVRKKAMSNYLEKEKKPRTAAAGGPYDPPLSISTDHSTSFNAQKARIPGAAALSVISHLPGQSMHALSDDVEVPSSQPPPCPMTWKTCSPPTSKHKHGSGKRSLARYLSNSRSEPLRSITHLGTKSKALVSENERSEDECAQSFELSSTKTNTTQRNLALPHENTRQTYRSDSLVLQPQTTQRLREQDARKPTAGSSRVSSVNLPALIQHPNPGLLFEPARNAQTLVEDSSSRRPRSYAGYENQYAGYEKQYEGEEKRKSLEQNSGILQDDGLSLRVKVSPEAQHIKSSALYPEDGNSSQLKIGTPIMDMQQFNGSKHRQKPTSKGSVLSQGSKTHHILRWCSSSPNNNQSVKLKRELISTGSSKSLPSHLLAASSKTINKEPNRSKRIRQNKPPRPNNGHTDSSSNGSDGTSNGSDGTSNGSGDDANNDERGIEDVAVSIENSDEFVLKTEIESEEESEEELQGYQDDVERSLDAAILGVKNILRKELSKCASFEAIDNSDYSNTQSSSSRSQGSTVPLSSNAPHHPQRRKRLRGGGRDLGNGGDDEDDEDDRPKKRNEKNSPDRLPQRRLKCPFYQRQPEKYARAACRGEGFADMAKLKDHIKRVHTQPLRCSRCWQEMKSDDAYMKHLQKETICKKGLEPLDDRIRPQMLKNLDFKKVPYAHARNTEEKWKILYSVLFPNENDIPSPYDQHGMSPRFERVLYEALEEELTKELAPVLAPILLRIKDRIPAIVENCRLRLMRMSPDIEVMYTPSGSVSTIDSEQASQKLGPEPTSRATSRCSRSSFGELTSSGVLQNKAYGKRPQRSGTSLSDSSIEELQEPRHTSSPESSPDRSMLDLDTANSSQLGWNKDSIDLSTRNSSLFAVPCSFPVNSIDGIEKRNPTHDKDQRIGLNKLYEYPQAAIDEMSPQYRASDLSWDLIATLDPQGDQNQNGYAHGCDPLLSSSDWNYLPDDFDFSQFFNDQ</sequence>
<gene>
    <name evidence="3" type="ORF">K505DRAFT_418159</name>
</gene>
<organism evidence="3 4">
    <name type="scientific">Melanomma pulvis-pyrius CBS 109.77</name>
    <dbReference type="NCBI Taxonomy" id="1314802"/>
    <lineage>
        <taxon>Eukaryota</taxon>
        <taxon>Fungi</taxon>
        <taxon>Dikarya</taxon>
        <taxon>Ascomycota</taxon>
        <taxon>Pezizomycotina</taxon>
        <taxon>Dothideomycetes</taxon>
        <taxon>Pleosporomycetidae</taxon>
        <taxon>Pleosporales</taxon>
        <taxon>Melanommataceae</taxon>
        <taxon>Melanomma</taxon>
    </lineage>
</organism>
<feature type="compositionally biased region" description="Polar residues" evidence="2">
    <location>
        <begin position="39"/>
        <end position="50"/>
    </location>
</feature>
<name>A0A6A6XAW7_9PLEO</name>
<dbReference type="AlphaFoldDB" id="A0A6A6XAW7"/>
<feature type="compositionally biased region" description="Polar residues" evidence="2">
    <location>
        <begin position="402"/>
        <end position="411"/>
    </location>
</feature>
<feature type="compositionally biased region" description="Low complexity" evidence="2">
    <location>
        <begin position="984"/>
        <end position="995"/>
    </location>
</feature>
<keyword evidence="1" id="KW-0175">Coiled coil</keyword>
<protein>
    <recommendedName>
        <fullName evidence="5">C2H2-type domain-containing protein</fullName>
    </recommendedName>
</protein>
<feature type="region of interest" description="Disordered" evidence="2">
    <location>
        <begin position="709"/>
        <end position="782"/>
    </location>
</feature>
<evidence type="ECO:0000313" key="3">
    <source>
        <dbReference type="EMBL" id="KAF2792877.1"/>
    </source>
</evidence>
<evidence type="ECO:0000256" key="1">
    <source>
        <dbReference type="SAM" id="Coils"/>
    </source>
</evidence>
<feature type="compositionally biased region" description="Polar residues" evidence="2">
    <location>
        <begin position="73"/>
        <end position="85"/>
    </location>
</feature>
<dbReference type="PANTHER" id="PTHR38166">
    <property type="entry name" value="C2H2-TYPE DOMAIN-CONTAINING PROTEIN-RELATED"/>
    <property type="match status" value="1"/>
</dbReference>
<proteinExistence type="predicted"/>
<feature type="compositionally biased region" description="Polar residues" evidence="2">
    <location>
        <begin position="178"/>
        <end position="188"/>
    </location>
</feature>
<feature type="compositionally biased region" description="Polar residues" evidence="2">
    <location>
        <begin position="352"/>
        <end position="365"/>
    </location>
</feature>
<feature type="compositionally biased region" description="Basic residues" evidence="2">
    <location>
        <begin position="735"/>
        <end position="744"/>
    </location>
</feature>
<feature type="compositionally biased region" description="Low complexity" evidence="2">
    <location>
        <begin position="709"/>
        <end position="725"/>
    </location>
</feature>
<dbReference type="OrthoDB" id="3799363at2759"/>
<keyword evidence="4" id="KW-1185">Reference proteome</keyword>
<evidence type="ECO:0000313" key="4">
    <source>
        <dbReference type="Proteomes" id="UP000799757"/>
    </source>
</evidence>
<dbReference type="PANTHER" id="PTHR38166:SF1">
    <property type="entry name" value="C2H2-TYPE DOMAIN-CONTAINING PROTEIN"/>
    <property type="match status" value="1"/>
</dbReference>
<feature type="compositionally biased region" description="Polar residues" evidence="2">
    <location>
        <begin position="967"/>
        <end position="977"/>
    </location>
</feature>
<feature type="compositionally biased region" description="Basic and acidic residues" evidence="2">
    <location>
        <begin position="1030"/>
        <end position="1047"/>
    </location>
</feature>
<feature type="compositionally biased region" description="Polar residues" evidence="2">
    <location>
        <begin position="531"/>
        <end position="541"/>
    </location>
</feature>
<feature type="compositionally biased region" description="Low complexity" evidence="2">
    <location>
        <begin position="606"/>
        <end position="634"/>
    </location>
</feature>
<dbReference type="EMBL" id="MU001951">
    <property type="protein sequence ID" value="KAF2792877.1"/>
    <property type="molecule type" value="Genomic_DNA"/>
</dbReference>
<evidence type="ECO:0000256" key="2">
    <source>
        <dbReference type="SAM" id="MobiDB-lite"/>
    </source>
</evidence>
<feature type="region of interest" description="Disordered" evidence="2">
    <location>
        <begin position="967"/>
        <end position="1049"/>
    </location>
</feature>
<feature type="region of interest" description="Disordered" evidence="2">
    <location>
        <begin position="572"/>
        <end position="639"/>
    </location>
</feature>
<feature type="compositionally biased region" description="Polar residues" evidence="2">
    <location>
        <begin position="95"/>
        <end position="112"/>
    </location>
</feature>
<feature type="compositionally biased region" description="Basic residues" evidence="2">
    <location>
        <begin position="26"/>
        <end position="37"/>
    </location>
</feature>
<feature type="compositionally biased region" description="Polar residues" evidence="2">
    <location>
        <begin position="374"/>
        <end position="390"/>
    </location>
</feature>
<dbReference type="Proteomes" id="UP000799757">
    <property type="component" value="Unassembled WGS sequence"/>
</dbReference>
<feature type="region of interest" description="Disordered" evidence="2">
    <location>
        <begin position="158"/>
        <end position="211"/>
    </location>
</feature>
<evidence type="ECO:0008006" key="5">
    <source>
        <dbReference type="Google" id="ProtNLM"/>
    </source>
</evidence>
<feature type="region of interest" description="Disordered" evidence="2">
    <location>
        <begin position="522"/>
        <end position="542"/>
    </location>
</feature>
<feature type="region of interest" description="Disordered" evidence="2">
    <location>
        <begin position="16"/>
        <end position="137"/>
    </location>
</feature>
<feature type="coiled-coil region" evidence="1">
    <location>
        <begin position="657"/>
        <end position="684"/>
    </location>
</feature>
<feature type="region of interest" description="Disordered" evidence="2">
    <location>
        <begin position="294"/>
        <end position="411"/>
    </location>
</feature>
<accession>A0A6A6XAW7</accession>
<feature type="compositionally biased region" description="Basic residues" evidence="2">
    <location>
        <begin position="301"/>
        <end position="312"/>
    </location>
</feature>